<dbReference type="Pfam" id="PF00964">
    <property type="entry name" value="Elicitin"/>
    <property type="match status" value="1"/>
</dbReference>
<keyword evidence="6" id="KW-0472">Membrane</keyword>
<dbReference type="GO" id="GO:0052040">
    <property type="term" value="P:symbiont-mediated perturbation of host programmed cell death"/>
    <property type="evidence" value="ECO:0007669"/>
    <property type="project" value="UniProtKB-KW"/>
</dbReference>
<dbReference type="Gene3D" id="1.10.239.10">
    <property type="entry name" value="Elicitin domain"/>
    <property type="match status" value="2"/>
</dbReference>
<gene>
    <name evidence="7" type="ORF">SDRG_07703</name>
</gene>
<proteinExistence type="inferred from homology"/>
<evidence type="ECO:0000256" key="1">
    <source>
        <dbReference type="ARBA" id="ARBA00004613"/>
    </source>
</evidence>
<keyword evidence="6" id="KW-1133">Transmembrane helix</keyword>
<dbReference type="AlphaFoldDB" id="T0QAI1"/>
<dbReference type="InterPro" id="IPR036470">
    <property type="entry name" value="Elicitin_sf"/>
</dbReference>
<organism evidence="7 8">
    <name type="scientific">Saprolegnia diclina (strain VS20)</name>
    <dbReference type="NCBI Taxonomy" id="1156394"/>
    <lineage>
        <taxon>Eukaryota</taxon>
        <taxon>Sar</taxon>
        <taxon>Stramenopiles</taxon>
        <taxon>Oomycota</taxon>
        <taxon>Saprolegniomycetes</taxon>
        <taxon>Saprolegniales</taxon>
        <taxon>Saprolegniaceae</taxon>
        <taxon>Saprolegnia</taxon>
    </lineage>
</organism>
<evidence type="ECO:0000313" key="8">
    <source>
        <dbReference type="Proteomes" id="UP000030762"/>
    </source>
</evidence>
<dbReference type="GeneID" id="19948430"/>
<evidence type="ECO:0000313" key="7">
    <source>
        <dbReference type="EMBL" id="EQC34904.1"/>
    </source>
</evidence>
<dbReference type="InParanoid" id="T0QAI1"/>
<evidence type="ECO:0000256" key="3">
    <source>
        <dbReference type="ARBA" id="ARBA00022525"/>
    </source>
</evidence>
<keyword evidence="8" id="KW-1185">Reference proteome</keyword>
<dbReference type="EMBL" id="JH767153">
    <property type="protein sequence ID" value="EQC34904.1"/>
    <property type="molecule type" value="Genomic_DNA"/>
</dbReference>
<evidence type="ECO:0000256" key="6">
    <source>
        <dbReference type="SAM" id="Phobius"/>
    </source>
</evidence>
<evidence type="ECO:0000256" key="5">
    <source>
        <dbReference type="ARBA" id="ARBA00023157"/>
    </source>
</evidence>
<dbReference type="OMA" id="NANLMPC"/>
<keyword evidence="5" id="KW-1015">Disulfide bond</keyword>
<dbReference type="SUPFAM" id="SSF48647">
    <property type="entry name" value="Fungal elicitin"/>
    <property type="match status" value="1"/>
</dbReference>
<reference evidence="7 8" key="1">
    <citation type="submission" date="2012-04" db="EMBL/GenBank/DDBJ databases">
        <title>The Genome Sequence of Saprolegnia declina VS20.</title>
        <authorList>
            <consortium name="The Broad Institute Genome Sequencing Platform"/>
            <person name="Russ C."/>
            <person name="Nusbaum C."/>
            <person name="Tyler B."/>
            <person name="van West P."/>
            <person name="Dieguez-Uribeondo J."/>
            <person name="de Bruijn I."/>
            <person name="Tripathy S."/>
            <person name="Jiang R."/>
            <person name="Young S.K."/>
            <person name="Zeng Q."/>
            <person name="Gargeya S."/>
            <person name="Fitzgerald M."/>
            <person name="Haas B."/>
            <person name="Abouelleil A."/>
            <person name="Alvarado L."/>
            <person name="Arachchi H.M."/>
            <person name="Berlin A."/>
            <person name="Chapman S.B."/>
            <person name="Goldberg J."/>
            <person name="Griggs A."/>
            <person name="Gujja S."/>
            <person name="Hansen M."/>
            <person name="Howarth C."/>
            <person name="Imamovic A."/>
            <person name="Larimer J."/>
            <person name="McCowen C."/>
            <person name="Montmayeur A."/>
            <person name="Murphy C."/>
            <person name="Neiman D."/>
            <person name="Pearson M."/>
            <person name="Priest M."/>
            <person name="Roberts A."/>
            <person name="Saif S."/>
            <person name="Shea T."/>
            <person name="Sisk P."/>
            <person name="Sykes S."/>
            <person name="Wortman J."/>
            <person name="Nusbaum C."/>
            <person name="Birren B."/>
        </authorList>
    </citation>
    <scope>NUCLEOTIDE SEQUENCE [LARGE SCALE GENOMIC DNA]</scope>
    <source>
        <strain evidence="7 8">VS20</strain>
    </source>
</reference>
<name>T0QAI1_SAPDV</name>
<keyword evidence="6" id="KW-0812">Transmembrane</keyword>
<dbReference type="Proteomes" id="UP000030762">
    <property type="component" value="Unassembled WGS sequence"/>
</dbReference>
<sequence>MTTHCDRPTLTRFLAKAGALPEAQLCATDASMTVADATSTKVPTSSQVEAIVRSSNCRDWLSQLETLAGNETCLELQLLTRVSWDMATTYLKVASYPLAEDACPPTKVQSAISSLFTNANLMPCLSVSGLYTTFAMRTPPSQGQLEQARTNRYCQGLYSDLQALATTFPNCNVDQQGVHMNVHALDNVSFDSVVDWGELAAAAMAAKPGPFSFAEVTTPRPMFVLAPFLVMAILCVAVLAKARRGRWYASSSKGERMRLLGD</sequence>
<dbReference type="VEuPathDB" id="FungiDB:SDRG_07703"/>
<dbReference type="InterPro" id="IPR002200">
    <property type="entry name" value="Elicitin"/>
</dbReference>
<dbReference type="RefSeq" id="XP_008611776.1">
    <property type="nucleotide sequence ID" value="XM_008613554.1"/>
</dbReference>
<keyword evidence="3" id="KW-0964">Secreted</keyword>
<protein>
    <submittedName>
        <fullName evidence="7">Uncharacterized protein</fullName>
    </submittedName>
</protein>
<feature type="transmembrane region" description="Helical" evidence="6">
    <location>
        <begin position="222"/>
        <end position="240"/>
    </location>
</feature>
<dbReference type="GO" id="GO:0005576">
    <property type="term" value="C:extracellular region"/>
    <property type="evidence" value="ECO:0007669"/>
    <property type="project" value="UniProtKB-SubCell"/>
</dbReference>
<keyword evidence="4" id="KW-0928">Hypersensitive response elicitation</keyword>
<accession>T0QAI1</accession>
<comment type="similarity">
    <text evidence="2">Belongs to the elicitin family.</text>
</comment>
<comment type="subcellular location">
    <subcellularLocation>
        <location evidence="1">Secreted</location>
    </subcellularLocation>
</comment>
<evidence type="ECO:0000256" key="4">
    <source>
        <dbReference type="ARBA" id="ARBA00022978"/>
    </source>
</evidence>
<evidence type="ECO:0000256" key="2">
    <source>
        <dbReference type="ARBA" id="ARBA00009544"/>
    </source>
</evidence>
<dbReference type="OrthoDB" id="66898at2759"/>